<sequence>MWVTSRCLPVPGIYRDIQKKTISFWGSRSLEILDHDLFSTFNWPFLQRDLYVRTQRATCGCDPLSAGSCNLERETCTYVPREPHVDASRCLPVPVIYRGIKKTISFWGSRSLEILDHDLFTNLQLAFASERL</sequence>
<organism evidence="1 2">
    <name type="scientific">Araneus ventricosus</name>
    <name type="common">Orbweaver spider</name>
    <name type="synonym">Epeira ventricosa</name>
    <dbReference type="NCBI Taxonomy" id="182803"/>
    <lineage>
        <taxon>Eukaryota</taxon>
        <taxon>Metazoa</taxon>
        <taxon>Ecdysozoa</taxon>
        <taxon>Arthropoda</taxon>
        <taxon>Chelicerata</taxon>
        <taxon>Arachnida</taxon>
        <taxon>Araneae</taxon>
        <taxon>Araneomorphae</taxon>
        <taxon>Entelegynae</taxon>
        <taxon>Araneoidea</taxon>
        <taxon>Araneidae</taxon>
        <taxon>Araneus</taxon>
    </lineage>
</organism>
<dbReference type="AlphaFoldDB" id="A0A4Y1ZUR2"/>
<dbReference type="Proteomes" id="UP000499080">
    <property type="component" value="Unassembled WGS sequence"/>
</dbReference>
<comment type="caution">
    <text evidence="1">The sequence shown here is derived from an EMBL/GenBank/DDBJ whole genome shotgun (WGS) entry which is preliminary data.</text>
</comment>
<accession>A0A4Y1ZUR2</accession>
<evidence type="ECO:0000313" key="1">
    <source>
        <dbReference type="EMBL" id="GBL69060.1"/>
    </source>
</evidence>
<name>A0A4Y1ZUR2_ARAVE</name>
<proteinExistence type="predicted"/>
<protein>
    <submittedName>
        <fullName evidence="1">Uncharacterized protein</fullName>
    </submittedName>
</protein>
<evidence type="ECO:0000313" key="2">
    <source>
        <dbReference type="Proteomes" id="UP000499080"/>
    </source>
</evidence>
<gene>
    <name evidence="1" type="ORF">AVEN_259167_1</name>
</gene>
<keyword evidence="2" id="KW-1185">Reference proteome</keyword>
<feature type="non-terminal residue" evidence="1">
    <location>
        <position position="132"/>
    </location>
</feature>
<reference evidence="1 2" key="1">
    <citation type="journal article" date="2019" name="Sci. Rep.">
        <title>Orb-weaving spider Araneus ventricosus genome elucidates the spidroin gene catalogue.</title>
        <authorList>
            <person name="Kono N."/>
            <person name="Nakamura H."/>
            <person name="Ohtoshi R."/>
            <person name="Moran D.A.P."/>
            <person name="Shinohara A."/>
            <person name="Yoshida Y."/>
            <person name="Fujiwara M."/>
            <person name="Mori M."/>
            <person name="Tomita M."/>
            <person name="Arakawa K."/>
        </authorList>
    </citation>
    <scope>NUCLEOTIDE SEQUENCE [LARGE SCALE GENOMIC DNA]</scope>
</reference>
<dbReference type="EMBL" id="BGPR01153769">
    <property type="protein sequence ID" value="GBL69060.1"/>
    <property type="molecule type" value="Genomic_DNA"/>
</dbReference>